<feature type="compositionally biased region" description="Basic and acidic residues" evidence="1">
    <location>
        <begin position="205"/>
        <end position="215"/>
    </location>
</feature>
<dbReference type="PANTHER" id="PTHR33971">
    <property type="entry name" value="OS06G0232000 PROTEIN"/>
    <property type="match status" value="1"/>
</dbReference>
<proteinExistence type="predicted"/>
<organism evidence="2 3">
    <name type="scientific">Penstemon smallii</name>
    <dbReference type="NCBI Taxonomy" id="265156"/>
    <lineage>
        <taxon>Eukaryota</taxon>
        <taxon>Viridiplantae</taxon>
        <taxon>Streptophyta</taxon>
        <taxon>Embryophyta</taxon>
        <taxon>Tracheophyta</taxon>
        <taxon>Spermatophyta</taxon>
        <taxon>Magnoliopsida</taxon>
        <taxon>eudicotyledons</taxon>
        <taxon>Gunneridae</taxon>
        <taxon>Pentapetalae</taxon>
        <taxon>asterids</taxon>
        <taxon>lamiids</taxon>
        <taxon>Lamiales</taxon>
        <taxon>Plantaginaceae</taxon>
        <taxon>Cheloneae</taxon>
        <taxon>Penstemon</taxon>
    </lineage>
</organism>
<evidence type="ECO:0000313" key="3">
    <source>
        <dbReference type="Proteomes" id="UP001634393"/>
    </source>
</evidence>
<dbReference type="AlphaFoldDB" id="A0ABD3UPY4"/>
<accession>A0ABD3UPY4</accession>
<reference evidence="2 3" key="1">
    <citation type="submission" date="2024-12" db="EMBL/GenBank/DDBJ databases">
        <title>The unique morphological basis and parallel evolutionary history of personate flowers in Penstemon.</title>
        <authorList>
            <person name="Depatie T.H."/>
            <person name="Wessinger C.A."/>
        </authorList>
    </citation>
    <scope>NUCLEOTIDE SEQUENCE [LARGE SCALE GENOMIC DNA]</scope>
    <source>
        <strain evidence="2">WTNN_2</strain>
        <tissue evidence="2">Leaf</tissue>
    </source>
</reference>
<dbReference type="Proteomes" id="UP001634393">
    <property type="component" value="Unassembled WGS sequence"/>
</dbReference>
<gene>
    <name evidence="2" type="ORF">ACJIZ3_012713</name>
</gene>
<evidence type="ECO:0000256" key="1">
    <source>
        <dbReference type="SAM" id="MobiDB-lite"/>
    </source>
</evidence>
<comment type="caution">
    <text evidence="2">The sequence shown here is derived from an EMBL/GenBank/DDBJ whole genome shotgun (WGS) entry which is preliminary data.</text>
</comment>
<dbReference type="PANTHER" id="PTHR33971:SF3">
    <property type="entry name" value="UBIQUITIN CARBOXYL-TERMINAL HYDROLASE 36"/>
    <property type="match status" value="1"/>
</dbReference>
<keyword evidence="3" id="KW-1185">Reference proteome</keyword>
<sequence>MAFYGYKGDVDECYQTPYSSAYNDFEYSSYTSGEPEFCEYNSFAYYRNDSYVTSSEPNYSVYTYSEPQVIQYDPIYSYDEPKLLQYKPSSYDQCYFPSEIKFTISYSKVVEFNEPDFEDYDPTPYGGGYDPATTYGKPLPPSDQTCYPRSIPDYDGMSLANFSYGSIPSPYGKDDNFPSKPSIVKKPIDTKTDVPETSVGNGDKATSEISEKKDVIPSNDSPSNEDVNGYENGVRGGYVYESSDSKVPQISYGSGLEAMDICESIFGHWPCLAKIQQQERDKKMCDQERRDDPWKSVADYLFGNPVLSNYE</sequence>
<name>A0ABD3UPY4_9LAMI</name>
<evidence type="ECO:0000313" key="2">
    <source>
        <dbReference type="EMBL" id="KAL3850831.1"/>
    </source>
</evidence>
<protein>
    <submittedName>
        <fullName evidence="2">Uncharacterized protein</fullName>
    </submittedName>
</protein>
<dbReference type="EMBL" id="JBJXBP010000001">
    <property type="protein sequence ID" value="KAL3850831.1"/>
    <property type="molecule type" value="Genomic_DNA"/>
</dbReference>
<dbReference type="InterPro" id="IPR038943">
    <property type="entry name" value="PLDrp1-like"/>
</dbReference>
<feature type="region of interest" description="Disordered" evidence="1">
    <location>
        <begin position="183"/>
        <end position="232"/>
    </location>
</feature>